<accession>A0A3R9AF50</accession>
<proteinExistence type="predicted"/>
<protein>
    <submittedName>
        <fullName evidence="2">Phage tail protein</fullName>
    </submittedName>
</protein>
<keyword evidence="1" id="KW-0732">Signal</keyword>
<dbReference type="Pfam" id="PF07434">
    <property type="entry name" value="CblD"/>
    <property type="match status" value="1"/>
</dbReference>
<evidence type="ECO:0000313" key="3">
    <source>
        <dbReference type="Proteomes" id="UP000275321"/>
    </source>
</evidence>
<dbReference type="InterPro" id="IPR010888">
    <property type="entry name" value="CblD"/>
</dbReference>
<dbReference type="InterPro" id="IPR043037">
    <property type="entry name" value="CfaE_adhesin"/>
</dbReference>
<organism evidence="2 3">
    <name type="scientific">Enterobacter cloacae</name>
    <dbReference type="NCBI Taxonomy" id="550"/>
    <lineage>
        <taxon>Bacteria</taxon>
        <taxon>Pseudomonadati</taxon>
        <taxon>Pseudomonadota</taxon>
        <taxon>Gammaproteobacteria</taxon>
        <taxon>Enterobacterales</taxon>
        <taxon>Enterobacteriaceae</taxon>
        <taxon>Enterobacter</taxon>
        <taxon>Enterobacter cloacae complex</taxon>
    </lineage>
</organism>
<sequence length="390" mass="42349">MNMYYRNGLLCFTLLLSMVSFSCKAVYEPPMNRSTNLTVEFDKSSLPTSLIIWNALSGGQDDTDGQKWGRNTLTCLSTTDTTYGSCETTSAWMYPAPGGNRSTVSLMFRLLGGDNQVVLNITPMHTVSFLSGAYAGSIYNNYASLAFGFDNSTVVTNKFTYSIPQSELAKLSSPGTWTATLKQNLKSWNGGGGTIINNWSADIALTLTDLKSQQVYFPKFPYSTPLVNLNLSNHPGTQNTQSASGHSVLDMCLYDGKNSTSAQVNMIFSDEGETAPGRPSGFFSVYRNGADKSQAANRIDYQLSVLNPTSGQSQIINNGTEILWKNTNERRIQRQVIIPGIAGVSLCVPAPLTFATPQLRFADKTAGAYSGKLTVIYTPSTQSNVTILSN</sequence>
<feature type="signal peptide" evidence="1">
    <location>
        <begin position="1"/>
        <end position="25"/>
    </location>
</feature>
<dbReference type="AlphaFoldDB" id="A0A3R9AF50"/>
<dbReference type="Gene3D" id="2.60.40.2040">
    <property type="entry name" value="CFA/I fimbrial subunit E, pilin domain"/>
    <property type="match status" value="1"/>
</dbReference>
<reference evidence="2 3" key="1">
    <citation type="submission" date="2018-10" db="EMBL/GenBank/DDBJ databases">
        <title>Transmission dynamics of multidrug resistant bacteria on intensive care unit surfaces.</title>
        <authorList>
            <person name="D'Souza A.W."/>
            <person name="Potter R.F."/>
            <person name="Wallace M."/>
            <person name="Shupe A."/>
            <person name="Patel S."/>
            <person name="Sun S."/>
            <person name="Gul D."/>
            <person name="Kwon J.H."/>
            <person name="Andleeb S."/>
            <person name="Burnham C.-A.D."/>
            <person name="Dantas G."/>
        </authorList>
    </citation>
    <scope>NUCLEOTIDE SEQUENCE [LARGE SCALE GENOMIC DNA]</scope>
    <source>
        <strain evidence="2 3">EC_073</strain>
    </source>
</reference>
<dbReference type="Gene3D" id="2.60.40.2520">
    <property type="entry name" value="CFA/I fimbrial subunit E, adhesin domain"/>
    <property type="match status" value="1"/>
</dbReference>
<feature type="chain" id="PRO_5018722026" evidence="1">
    <location>
        <begin position="26"/>
        <end position="390"/>
    </location>
</feature>
<evidence type="ECO:0000313" key="2">
    <source>
        <dbReference type="EMBL" id="RSB24440.1"/>
    </source>
</evidence>
<name>A0A3R9AF50_ENTCL</name>
<dbReference type="PROSITE" id="PS51257">
    <property type="entry name" value="PROKAR_LIPOPROTEIN"/>
    <property type="match status" value="1"/>
</dbReference>
<gene>
    <name evidence="2" type="ORF">EGK68_24765</name>
</gene>
<dbReference type="Proteomes" id="UP000275321">
    <property type="component" value="Unassembled WGS sequence"/>
</dbReference>
<dbReference type="EMBL" id="RHWT01000063">
    <property type="protein sequence ID" value="RSB24440.1"/>
    <property type="molecule type" value="Genomic_DNA"/>
</dbReference>
<evidence type="ECO:0000256" key="1">
    <source>
        <dbReference type="SAM" id="SignalP"/>
    </source>
</evidence>
<comment type="caution">
    <text evidence="2">The sequence shown here is derived from an EMBL/GenBank/DDBJ whole genome shotgun (WGS) entry which is preliminary data.</text>
</comment>